<accession>A0A0B6S747</accession>
<evidence type="ECO:0000313" key="14">
    <source>
        <dbReference type="Proteomes" id="UP000031838"/>
    </source>
</evidence>
<dbReference type="GO" id="GO:0016301">
    <property type="term" value="F:kinase activity"/>
    <property type="evidence" value="ECO:0007669"/>
    <property type="project" value="UniProtKB-KW"/>
</dbReference>
<comment type="subcellular location">
    <subcellularLocation>
        <location evidence="1">Membrane</location>
        <topology evidence="1">Multi-pass membrane protein</topology>
    </subcellularLocation>
</comment>
<keyword evidence="4 11" id="KW-0812">Transmembrane</keyword>
<feature type="transmembrane region" description="Helical" evidence="11">
    <location>
        <begin position="46"/>
        <end position="74"/>
    </location>
</feature>
<reference evidence="13 14" key="2">
    <citation type="journal article" date="2016" name="Appl. Microbiol. Biotechnol.">
        <title>Mutations improving production and secretion of extracellular lipase by Burkholderia glumae PG1.</title>
        <authorList>
            <person name="Knapp A."/>
            <person name="Voget S."/>
            <person name="Gao R."/>
            <person name="Zaburannyi N."/>
            <person name="Krysciak D."/>
            <person name="Breuer M."/>
            <person name="Hauer B."/>
            <person name="Streit W.R."/>
            <person name="Muller R."/>
            <person name="Daniel R."/>
            <person name="Jaeger K.E."/>
        </authorList>
    </citation>
    <scope>NUCLEOTIDE SEQUENCE [LARGE SCALE GENOMIC DNA]</scope>
    <source>
        <strain evidence="13 14">PG1</strain>
    </source>
</reference>
<dbReference type="Pfam" id="PF13493">
    <property type="entry name" value="DUF4118"/>
    <property type="match status" value="1"/>
</dbReference>
<dbReference type="AlphaFoldDB" id="A0A0B6S747"/>
<evidence type="ECO:0000256" key="11">
    <source>
        <dbReference type="SAM" id="Phobius"/>
    </source>
</evidence>
<dbReference type="Gene3D" id="1.20.120.620">
    <property type="entry name" value="Backbone structure of the membrane domain of e. Coli histidine kinase receptor kdpd"/>
    <property type="match status" value="1"/>
</dbReference>
<keyword evidence="6" id="KW-0418">Kinase</keyword>
<name>A0A0B6S747_BURPL</name>
<dbReference type="KEGG" id="bgp:BGL_2c10420"/>
<dbReference type="Proteomes" id="UP000031838">
    <property type="component" value="Chromosome 2"/>
</dbReference>
<proteinExistence type="predicted"/>
<keyword evidence="2" id="KW-0597">Phosphoprotein</keyword>
<keyword evidence="3" id="KW-0808">Transferase</keyword>
<dbReference type="InterPro" id="IPR038318">
    <property type="entry name" value="KdpD_sf"/>
</dbReference>
<evidence type="ECO:0000256" key="8">
    <source>
        <dbReference type="ARBA" id="ARBA00022989"/>
    </source>
</evidence>
<dbReference type="HOGENOM" id="CLU_1056350_0_0_4"/>
<evidence type="ECO:0000259" key="12">
    <source>
        <dbReference type="Pfam" id="PF13493"/>
    </source>
</evidence>
<reference evidence="14" key="1">
    <citation type="submission" date="2011-03" db="EMBL/GenBank/DDBJ databases">
        <authorList>
            <person name="Voget S."/>
            <person name="Streit W.R."/>
            <person name="Jaeger K.E."/>
            <person name="Daniel R."/>
        </authorList>
    </citation>
    <scope>NUCLEOTIDE SEQUENCE [LARGE SCALE GENOMIC DNA]</scope>
    <source>
        <strain evidence="14">PG1</strain>
    </source>
</reference>
<evidence type="ECO:0000313" key="13">
    <source>
        <dbReference type="EMBL" id="AJK49120.1"/>
    </source>
</evidence>
<evidence type="ECO:0000256" key="6">
    <source>
        <dbReference type="ARBA" id="ARBA00022777"/>
    </source>
</evidence>
<evidence type="ECO:0000256" key="7">
    <source>
        <dbReference type="ARBA" id="ARBA00022840"/>
    </source>
</evidence>
<keyword evidence="9" id="KW-0902">Two-component regulatory system</keyword>
<feature type="transmembrane region" description="Helical" evidence="11">
    <location>
        <begin position="94"/>
        <end position="113"/>
    </location>
</feature>
<keyword evidence="10 11" id="KW-0472">Membrane</keyword>
<dbReference type="InterPro" id="IPR025201">
    <property type="entry name" value="KdpD_TM"/>
</dbReference>
<keyword evidence="7" id="KW-0067">ATP-binding</keyword>
<feature type="domain" description="Sensor protein KdpD transmembrane" evidence="12">
    <location>
        <begin position="17"/>
        <end position="123"/>
    </location>
</feature>
<dbReference type="GO" id="GO:0005524">
    <property type="term" value="F:ATP binding"/>
    <property type="evidence" value="ECO:0007669"/>
    <property type="project" value="UniProtKB-KW"/>
</dbReference>
<dbReference type="RefSeq" id="WP_042627642.1">
    <property type="nucleotide sequence ID" value="NZ_CP002581.1"/>
</dbReference>
<evidence type="ECO:0000256" key="9">
    <source>
        <dbReference type="ARBA" id="ARBA00023012"/>
    </source>
</evidence>
<evidence type="ECO:0000256" key="5">
    <source>
        <dbReference type="ARBA" id="ARBA00022741"/>
    </source>
</evidence>
<evidence type="ECO:0000256" key="2">
    <source>
        <dbReference type="ARBA" id="ARBA00022553"/>
    </source>
</evidence>
<sequence length="263" mass="28984">MKVRNASLWAPAGMLRWAYAAGALVLAIAVRLALHPLLGPIMPGTAFAIAAVLVEYYLGLAPALMVMFTGLPIADFLFVPPYASLDEFLTVDRGDIVLLVSYPLVTLLVITLVERLRRAQFRAQLVTSVAQSRYEMLLRQDNDRLLARRAVDETHRLLRHLAQHQSQLILIKALERDAAQRAQVGQSVDAPLPFGGEVAPGPRYAQVHPDDIQRIAHTLSAGSQRVRARSGDSGGEFRLTQCQCDRFTTHAGDFLVLRAEEQG</sequence>
<dbReference type="GO" id="GO:0000160">
    <property type="term" value="P:phosphorelay signal transduction system"/>
    <property type="evidence" value="ECO:0007669"/>
    <property type="project" value="UniProtKB-KW"/>
</dbReference>
<evidence type="ECO:0000256" key="10">
    <source>
        <dbReference type="ARBA" id="ARBA00023136"/>
    </source>
</evidence>
<evidence type="ECO:0000256" key="1">
    <source>
        <dbReference type="ARBA" id="ARBA00004141"/>
    </source>
</evidence>
<organism evidence="13 14">
    <name type="scientific">Burkholderia plantarii</name>
    <dbReference type="NCBI Taxonomy" id="41899"/>
    <lineage>
        <taxon>Bacteria</taxon>
        <taxon>Pseudomonadati</taxon>
        <taxon>Pseudomonadota</taxon>
        <taxon>Betaproteobacteria</taxon>
        <taxon>Burkholderiales</taxon>
        <taxon>Burkholderiaceae</taxon>
        <taxon>Burkholderia</taxon>
    </lineage>
</organism>
<dbReference type="GO" id="GO:0016020">
    <property type="term" value="C:membrane"/>
    <property type="evidence" value="ECO:0007669"/>
    <property type="project" value="UniProtKB-SubCell"/>
</dbReference>
<feature type="transmembrane region" description="Helical" evidence="11">
    <location>
        <begin position="17"/>
        <end position="34"/>
    </location>
</feature>
<keyword evidence="14" id="KW-1185">Reference proteome</keyword>
<keyword evidence="5" id="KW-0547">Nucleotide-binding</keyword>
<evidence type="ECO:0000256" key="4">
    <source>
        <dbReference type="ARBA" id="ARBA00022692"/>
    </source>
</evidence>
<gene>
    <name evidence="13" type="ORF">BGL_2c10420</name>
</gene>
<keyword evidence="8 11" id="KW-1133">Transmembrane helix</keyword>
<protein>
    <recommendedName>
        <fullName evidence="12">Sensor protein KdpD transmembrane domain-containing protein</fullName>
    </recommendedName>
</protein>
<dbReference type="EMBL" id="CP002581">
    <property type="protein sequence ID" value="AJK49120.1"/>
    <property type="molecule type" value="Genomic_DNA"/>
</dbReference>
<evidence type="ECO:0000256" key="3">
    <source>
        <dbReference type="ARBA" id="ARBA00022679"/>
    </source>
</evidence>